<dbReference type="PROSITE" id="PS50943">
    <property type="entry name" value="HTH_CROC1"/>
    <property type="match status" value="1"/>
</dbReference>
<reference evidence="6" key="1">
    <citation type="submission" date="2016-02" db="EMBL/GenBank/DDBJ databases">
        <authorList>
            <person name="Holder M.E."/>
            <person name="Ajami N.J."/>
            <person name="Petrosino J.F."/>
        </authorList>
    </citation>
    <scope>NUCLEOTIDE SEQUENCE [LARGE SCALE GENOMIC DNA]</scope>
    <source>
        <strain evidence="6">CCUG 45958</strain>
    </source>
</reference>
<dbReference type="Proteomes" id="UP000069241">
    <property type="component" value="Chromosome"/>
</dbReference>
<feature type="domain" description="HTH cro/C1-type" evidence="4">
    <location>
        <begin position="16"/>
        <end position="60"/>
    </location>
</feature>
<dbReference type="InterPro" id="IPR010982">
    <property type="entry name" value="Lambda_DNA-bd_dom_sf"/>
</dbReference>
<evidence type="ECO:0000313" key="6">
    <source>
        <dbReference type="Proteomes" id="UP000069241"/>
    </source>
</evidence>
<keyword evidence="1" id="KW-0805">Transcription regulation</keyword>
<dbReference type="Gene3D" id="1.10.260.40">
    <property type="entry name" value="lambda repressor-like DNA-binding domains"/>
    <property type="match status" value="1"/>
</dbReference>
<dbReference type="SMART" id="SM00530">
    <property type="entry name" value="HTH_XRE"/>
    <property type="match status" value="1"/>
</dbReference>
<dbReference type="CDD" id="cd06529">
    <property type="entry name" value="S24_LexA-like"/>
    <property type="match status" value="1"/>
</dbReference>
<name>A0A0X8JK45_9BACT</name>
<dbReference type="InterPro" id="IPR001387">
    <property type="entry name" value="Cro/C1-type_HTH"/>
</dbReference>
<evidence type="ECO:0000259" key="4">
    <source>
        <dbReference type="PROSITE" id="PS50943"/>
    </source>
</evidence>
<dbReference type="Pfam" id="PF00717">
    <property type="entry name" value="Peptidase_S24"/>
    <property type="match status" value="1"/>
</dbReference>
<dbReference type="InterPro" id="IPR039418">
    <property type="entry name" value="LexA-like"/>
</dbReference>
<accession>A0A0X8JK45</accession>
<dbReference type="STRING" id="44742.AXF13_09105"/>
<dbReference type="SUPFAM" id="SSF47413">
    <property type="entry name" value="lambda repressor-like DNA-binding domains"/>
    <property type="match status" value="1"/>
</dbReference>
<evidence type="ECO:0000256" key="2">
    <source>
        <dbReference type="ARBA" id="ARBA00023125"/>
    </source>
</evidence>
<dbReference type="GO" id="GO:0003677">
    <property type="term" value="F:DNA binding"/>
    <property type="evidence" value="ECO:0007669"/>
    <property type="project" value="UniProtKB-KW"/>
</dbReference>
<dbReference type="SUPFAM" id="SSF51306">
    <property type="entry name" value="LexA/Signal peptidase"/>
    <property type="match status" value="1"/>
</dbReference>
<dbReference type="RefSeq" id="WP_062252757.1">
    <property type="nucleotide sequence ID" value="NZ_CP014229.1"/>
</dbReference>
<evidence type="ECO:0000256" key="1">
    <source>
        <dbReference type="ARBA" id="ARBA00023015"/>
    </source>
</evidence>
<dbReference type="KEGG" id="dfi:AXF13_09105"/>
<sequence length="226" mass="25126">MNTLGERLKLLRGETSQAAFAASLGIPQMTLSNYETGKSEPKLVLLKTICERFRLNTNWLLFGREPMTIDGDSSGLPDETMPPQCDVELKLIPLVEARISAGQGSLEVDGSSERSYAFRMDFLLRKGNPNAMVLMRVAGDSMQPEICHGDVVLIDQSKRSIIPGRIFAVGFEEAIYLKRIDMLPGKVILKSVNEECYPPVELSVSGDLGEQFRVIGQVLWSGREYR</sequence>
<dbReference type="EMBL" id="CP014229">
    <property type="protein sequence ID" value="AMD90265.1"/>
    <property type="molecule type" value="Genomic_DNA"/>
</dbReference>
<organism evidence="5 6">
    <name type="scientific">Desulfovibrio fairfieldensis</name>
    <dbReference type="NCBI Taxonomy" id="44742"/>
    <lineage>
        <taxon>Bacteria</taxon>
        <taxon>Pseudomonadati</taxon>
        <taxon>Thermodesulfobacteriota</taxon>
        <taxon>Desulfovibrionia</taxon>
        <taxon>Desulfovibrionales</taxon>
        <taxon>Desulfovibrionaceae</taxon>
        <taxon>Desulfovibrio</taxon>
    </lineage>
</organism>
<dbReference type="InterPro" id="IPR036286">
    <property type="entry name" value="LexA/Signal_pep-like_sf"/>
</dbReference>
<dbReference type="PANTHER" id="PTHR40661">
    <property type="match status" value="1"/>
</dbReference>
<dbReference type="InterPro" id="IPR015927">
    <property type="entry name" value="Peptidase_S24_S26A/B/C"/>
</dbReference>
<protein>
    <submittedName>
        <fullName evidence="5">Cro/Cl family transcriptional regulator</fullName>
    </submittedName>
</protein>
<dbReference type="CDD" id="cd00093">
    <property type="entry name" value="HTH_XRE"/>
    <property type="match status" value="1"/>
</dbReference>
<dbReference type="Gene3D" id="2.10.109.10">
    <property type="entry name" value="Umud Fragment, subunit A"/>
    <property type="match status" value="1"/>
</dbReference>
<dbReference type="AlphaFoldDB" id="A0A0X8JK45"/>
<gene>
    <name evidence="5" type="ORF">AXF13_09105</name>
</gene>
<evidence type="ECO:0000313" key="5">
    <source>
        <dbReference type="EMBL" id="AMD90265.1"/>
    </source>
</evidence>
<dbReference type="Pfam" id="PF01381">
    <property type="entry name" value="HTH_3"/>
    <property type="match status" value="1"/>
</dbReference>
<keyword evidence="2" id="KW-0238">DNA-binding</keyword>
<evidence type="ECO:0000256" key="3">
    <source>
        <dbReference type="ARBA" id="ARBA00023163"/>
    </source>
</evidence>
<keyword evidence="3" id="KW-0804">Transcription</keyword>
<dbReference type="PANTHER" id="PTHR40661:SF3">
    <property type="entry name" value="FELS-1 PROPHAGE TRANSCRIPTIONAL REGULATOR"/>
    <property type="match status" value="1"/>
</dbReference>
<proteinExistence type="predicted"/>
<keyword evidence="6" id="KW-1185">Reference proteome</keyword>